<keyword evidence="2" id="KW-0812">Transmembrane</keyword>
<feature type="transmembrane region" description="Helical" evidence="2">
    <location>
        <begin position="52"/>
        <end position="73"/>
    </location>
</feature>
<dbReference type="GeneID" id="11514326"/>
<dbReference type="OMA" id="KMQMARA"/>
<dbReference type="RefSeq" id="XP_003666189.1">
    <property type="nucleotide sequence ID" value="XM_003666141.1"/>
</dbReference>
<sequence length="678" mass="72340">MYNPQKERLLKVGLLVAIGIINVSVFCIWVPTRLQISQTFIRINNTWDRMEKAIFAVIDMSLNVYFIKSKLVASGLKQYGIVWKYNVFMVFISISLDILVIGLMSLPDDAVPTPPTFLAKLNIEMNMVEMLGKVVKQSTKRNTPLPTAKDSIMSPGGGAGGSGEGGSAGGGQRHELNMDILNNPNLGANDSGASTSGTQVTRPRSSTKDPLDDDGPLASPLSPDRVQRTLSIRSHPRSSGPGSPMMPRSPAQSPAPTGKRIISGAPSPRQGPKDFSYLLRPEIYHPLTPLAVPPPFRNPRNPPEADTPIPDLLAQGYFRAAAIAAAQTLTSGALDPTDHARIFDLFYIRLACLTLVDATPLAAQEVKALGDLHSAFYYCSSPATQSKDGGGGGNSSITGGETTPGTTAASAPPPPPSSSSPPEHVVPWPLRLLAVRLQALGFGDPRRAVMSYYELAREARARLGAARARHDHSASEVWRERLADLGVRVAGALVEMDDLAGALVHLGTLAPRRGGGGGGGNLKKGMVAVRMALLWLQLGDVDAARACVGANADGGGDGDGDGVEERVVSALCDVADGEYEAAVEKWRALREQVDDEMVGVNLAVCLLYVGKMQEGRELLEQLVDSGRSSHTLLFNLSTMYELCTDRSRALKARLAEKVAAVGDRTGGWEKTNADFKLQ</sequence>
<dbReference type="HOGENOM" id="CLU_022275_0_0_1"/>
<dbReference type="Proteomes" id="UP000007322">
    <property type="component" value="Chromosome 6"/>
</dbReference>
<dbReference type="Gene3D" id="1.25.40.10">
    <property type="entry name" value="Tetratricopeptide repeat domain"/>
    <property type="match status" value="1"/>
</dbReference>
<feature type="compositionally biased region" description="Low complexity" evidence="1">
    <location>
        <begin position="395"/>
        <end position="410"/>
    </location>
</feature>
<accession>G2QLW4</accession>
<organism evidence="3 4">
    <name type="scientific">Thermothelomyces thermophilus (strain ATCC 42464 / BCRC 31852 / DSM 1799)</name>
    <name type="common">Sporotrichum thermophile</name>
    <dbReference type="NCBI Taxonomy" id="573729"/>
    <lineage>
        <taxon>Eukaryota</taxon>
        <taxon>Fungi</taxon>
        <taxon>Dikarya</taxon>
        <taxon>Ascomycota</taxon>
        <taxon>Pezizomycotina</taxon>
        <taxon>Sordariomycetes</taxon>
        <taxon>Sordariomycetidae</taxon>
        <taxon>Sordariales</taxon>
        <taxon>Chaetomiaceae</taxon>
        <taxon>Thermothelomyces</taxon>
    </lineage>
</organism>
<feature type="region of interest" description="Disordered" evidence="1">
    <location>
        <begin position="384"/>
        <end position="423"/>
    </location>
</feature>
<dbReference type="EMBL" id="CP003007">
    <property type="protein sequence ID" value="AEO60944.1"/>
    <property type="molecule type" value="Genomic_DNA"/>
</dbReference>
<name>G2QLW4_THET4</name>
<dbReference type="InParanoid" id="G2QLW4"/>
<evidence type="ECO:0000256" key="2">
    <source>
        <dbReference type="SAM" id="Phobius"/>
    </source>
</evidence>
<feature type="region of interest" description="Disordered" evidence="1">
    <location>
        <begin position="138"/>
        <end position="275"/>
    </location>
</feature>
<keyword evidence="2" id="KW-1133">Transmembrane helix</keyword>
<dbReference type="KEGG" id="mtm:MYCTH_2140615"/>
<keyword evidence="2" id="KW-0472">Membrane</keyword>
<protein>
    <submittedName>
        <fullName evidence="3">Uncharacterized protein</fullName>
    </submittedName>
</protein>
<feature type="transmembrane region" description="Helical" evidence="2">
    <location>
        <begin position="12"/>
        <end position="32"/>
    </location>
</feature>
<dbReference type="eggNOG" id="ENOG502RXW3">
    <property type="taxonomic scope" value="Eukaryota"/>
</dbReference>
<dbReference type="OrthoDB" id="428342at2759"/>
<evidence type="ECO:0000256" key="1">
    <source>
        <dbReference type="SAM" id="MobiDB-lite"/>
    </source>
</evidence>
<dbReference type="PANTHER" id="PTHR35179">
    <property type="entry name" value="PROTEIN CBG02620"/>
    <property type="match status" value="1"/>
</dbReference>
<keyword evidence="4" id="KW-1185">Reference proteome</keyword>
<feature type="compositionally biased region" description="Polar residues" evidence="1">
    <location>
        <begin position="180"/>
        <end position="204"/>
    </location>
</feature>
<evidence type="ECO:0000313" key="3">
    <source>
        <dbReference type="EMBL" id="AEO60944.1"/>
    </source>
</evidence>
<dbReference type="SUPFAM" id="SSF48452">
    <property type="entry name" value="TPR-like"/>
    <property type="match status" value="1"/>
</dbReference>
<dbReference type="AlphaFoldDB" id="G2QLW4"/>
<feature type="compositionally biased region" description="Gly residues" evidence="1">
    <location>
        <begin position="155"/>
        <end position="171"/>
    </location>
</feature>
<evidence type="ECO:0000313" key="4">
    <source>
        <dbReference type="Proteomes" id="UP000007322"/>
    </source>
</evidence>
<feature type="compositionally biased region" description="Low complexity" evidence="1">
    <location>
        <begin position="237"/>
        <end position="250"/>
    </location>
</feature>
<reference evidence="3 4" key="1">
    <citation type="journal article" date="2011" name="Nat. Biotechnol.">
        <title>Comparative genomic analysis of the thermophilic biomass-degrading fungi Myceliophthora thermophila and Thielavia terrestris.</title>
        <authorList>
            <person name="Berka R.M."/>
            <person name="Grigoriev I.V."/>
            <person name="Otillar R."/>
            <person name="Salamov A."/>
            <person name="Grimwood J."/>
            <person name="Reid I."/>
            <person name="Ishmael N."/>
            <person name="John T."/>
            <person name="Darmond C."/>
            <person name="Moisan M.-C."/>
            <person name="Henrissat B."/>
            <person name="Coutinho P.M."/>
            <person name="Lombard V."/>
            <person name="Natvig D.O."/>
            <person name="Lindquist E."/>
            <person name="Schmutz J."/>
            <person name="Lucas S."/>
            <person name="Harris P."/>
            <person name="Powlowski J."/>
            <person name="Bellemare A."/>
            <person name="Taylor D."/>
            <person name="Butler G."/>
            <person name="de Vries R.P."/>
            <person name="Allijn I.E."/>
            <person name="van den Brink J."/>
            <person name="Ushinsky S."/>
            <person name="Storms R."/>
            <person name="Powell A.J."/>
            <person name="Paulsen I.T."/>
            <person name="Elbourne L.D.H."/>
            <person name="Baker S.E."/>
            <person name="Magnuson J."/>
            <person name="LaBoissiere S."/>
            <person name="Clutterbuck A.J."/>
            <person name="Martinez D."/>
            <person name="Wogulis M."/>
            <person name="de Leon A.L."/>
            <person name="Rey M.W."/>
            <person name="Tsang A."/>
        </authorList>
    </citation>
    <scope>NUCLEOTIDE SEQUENCE [LARGE SCALE GENOMIC DNA]</scope>
    <source>
        <strain evidence="4">ATCC 42464 / BCRC 31852 / DSM 1799</strain>
    </source>
</reference>
<dbReference type="PANTHER" id="PTHR35179:SF1">
    <property type="entry name" value="INTEGRAL MEMBRANE PROTEIN"/>
    <property type="match status" value="1"/>
</dbReference>
<dbReference type="VEuPathDB" id="FungiDB:MYCTH_2140615"/>
<gene>
    <name evidence="3" type="ORF">MYCTH_2140615</name>
</gene>
<dbReference type="STRING" id="573729.G2QLW4"/>
<proteinExistence type="predicted"/>
<dbReference type="InterPro" id="IPR011990">
    <property type="entry name" value="TPR-like_helical_dom_sf"/>
</dbReference>
<feature type="transmembrane region" description="Helical" evidence="2">
    <location>
        <begin position="85"/>
        <end position="106"/>
    </location>
</feature>